<sequence>MTVEAVKVIDDVVDHSKPINGHSFTIGWLLNSLRENDSRYQKLHGHRSVKDITAYDVSGGKGFVSIVLRCTIKFVDSINESDCYTTILKIPGFESFEEANEKSDFDKDLMNDATRTKFVQMHKFECDFYSQLSPIIEAPAPKVYKVVDWILEKKEGCLHMEDLTLRGKTLSFFDNISLTQVKSFIRHLARMHKNILSLDEKIWKGKFLKNQDGFVEFIEFMTHSYEPFLKSCKRENEFRPLLEKYYKFSESKDYYLYVNKQSHNDLGIIPVLAQGDMHPGNIMWGIDSNGDIKQELAAIVDWQTMHEGSPMEDLARFLSHCADGVVRRQAEAFAIEYYLECLTKEFGGGSNKVPYTLEQLKKSYNLHFITQGIFSIVVVKFFLTAMEDKIPTEALKEAYHDFGVLKAFNCLQDVDRLLKGECKEYYEKYGL</sequence>
<dbReference type="Proteomes" id="UP000887580">
    <property type="component" value="Unplaced"/>
</dbReference>
<accession>A0AC35F500</accession>
<dbReference type="WBParaSite" id="PS1159_v2.g13893.t1">
    <property type="protein sequence ID" value="PS1159_v2.g13893.t1"/>
    <property type="gene ID" value="PS1159_v2.g13893"/>
</dbReference>
<organism evidence="1 2">
    <name type="scientific">Panagrolaimus sp. PS1159</name>
    <dbReference type="NCBI Taxonomy" id="55785"/>
    <lineage>
        <taxon>Eukaryota</taxon>
        <taxon>Metazoa</taxon>
        <taxon>Ecdysozoa</taxon>
        <taxon>Nematoda</taxon>
        <taxon>Chromadorea</taxon>
        <taxon>Rhabditida</taxon>
        <taxon>Tylenchina</taxon>
        <taxon>Panagrolaimomorpha</taxon>
        <taxon>Panagrolaimoidea</taxon>
        <taxon>Panagrolaimidae</taxon>
        <taxon>Panagrolaimus</taxon>
    </lineage>
</organism>
<evidence type="ECO:0000313" key="1">
    <source>
        <dbReference type="Proteomes" id="UP000887580"/>
    </source>
</evidence>
<protein>
    <submittedName>
        <fullName evidence="2">CHK kinase-like domain-containing protein</fullName>
    </submittedName>
</protein>
<proteinExistence type="predicted"/>
<name>A0AC35F500_9BILA</name>
<reference evidence="2" key="1">
    <citation type="submission" date="2022-11" db="UniProtKB">
        <authorList>
            <consortium name="WormBaseParasite"/>
        </authorList>
    </citation>
    <scope>IDENTIFICATION</scope>
</reference>
<evidence type="ECO:0000313" key="2">
    <source>
        <dbReference type="WBParaSite" id="PS1159_v2.g13893.t1"/>
    </source>
</evidence>